<dbReference type="GO" id="GO:0008237">
    <property type="term" value="F:metallopeptidase activity"/>
    <property type="evidence" value="ECO:0007669"/>
    <property type="project" value="UniProtKB-KW"/>
</dbReference>
<evidence type="ECO:0000256" key="2">
    <source>
        <dbReference type="ARBA" id="ARBA00022670"/>
    </source>
</evidence>
<reference evidence="8" key="1">
    <citation type="submission" date="2020-10" db="EMBL/GenBank/DDBJ databases">
        <authorList>
            <person name="Gilroy R."/>
        </authorList>
    </citation>
    <scope>NUCLEOTIDE SEQUENCE</scope>
    <source>
        <strain evidence="8">F6-4510</strain>
    </source>
</reference>
<dbReference type="Proteomes" id="UP000823611">
    <property type="component" value="Unassembled WGS sequence"/>
</dbReference>
<keyword evidence="2" id="KW-0645">Protease</keyword>
<dbReference type="AlphaFoldDB" id="A0A9D9DX19"/>
<organism evidence="8 9">
    <name type="scientific">Candidatus Fimicola merdigallinarum</name>
    <dbReference type="NCBI Taxonomy" id="2840819"/>
    <lineage>
        <taxon>Bacteria</taxon>
        <taxon>Bacillati</taxon>
        <taxon>Bacillota</taxon>
        <taxon>Clostridia</taxon>
        <taxon>Lachnospirales</taxon>
        <taxon>Lachnospiraceae</taxon>
        <taxon>Lachnospiraceae incertae sedis</taxon>
        <taxon>Candidatus Fimicola</taxon>
    </lineage>
</organism>
<evidence type="ECO:0000313" key="9">
    <source>
        <dbReference type="Proteomes" id="UP000823611"/>
    </source>
</evidence>
<reference evidence="8" key="2">
    <citation type="journal article" date="2021" name="PeerJ">
        <title>Extensive microbial diversity within the chicken gut microbiome revealed by metagenomics and culture.</title>
        <authorList>
            <person name="Gilroy R."/>
            <person name="Ravi A."/>
            <person name="Getino M."/>
            <person name="Pursley I."/>
            <person name="Horton D.L."/>
            <person name="Alikhan N.F."/>
            <person name="Baker D."/>
            <person name="Gharbi K."/>
            <person name="Hall N."/>
            <person name="Watson M."/>
            <person name="Adriaenssens E.M."/>
            <person name="Foster-Nyarko E."/>
            <person name="Jarju S."/>
            <person name="Secka A."/>
            <person name="Antonio M."/>
            <person name="Oren A."/>
            <person name="Chaudhuri R.R."/>
            <person name="La Ragione R."/>
            <person name="Hildebrand F."/>
            <person name="Pallen M.J."/>
        </authorList>
    </citation>
    <scope>NUCLEOTIDE SEQUENCE</scope>
    <source>
        <strain evidence="8">F6-4510</strain>
    </source>
</reference>
<keyword evidence="3" id="KW-0378">Hydrolase</keyword>
<dbReference type="Pfam" id="PF01523">
    <property type="entry name" value="PmbA_TldD_1st"/>
    <property type="match status" value="1"/>
</dbReference>
<protein>
    <submittedName>
        <fullName evidence="8">TldD/PmbA family protein</fullName>
    </submittedName>
</protein>
<evidence type="ECO:0000259" key="7">
    <source>
        <dbReference type="Pfam" id="PF19290"/>
    </source>
</evidence>
<dbReference type="GO" id="GO:0006508">
    <property type="term" value="P:proteolysis"/>
    <property type="evidence" value="ECO:0007669"/>
    <property type="project" value="UniProtKB-KW"/>
</dbReference>
<evidence type="ECO:0000259" key="5">
    <source>
        <dbReference type="Pfam" id="PF01523"/>
    </source>
</evidence>
<feature type="domain" description="Metalloprotease TldD/E C-terminal" evidence="6">
    <location>
        <begin position="227"/>
        <end position="459"/>
    </location>
</feature>
<keyword evidence="4" id="KW-0482">Metalloprotease</keyword>
<dbReference type="InterPro" id="IPR002510">
    <property type="entry name" value="Metalloprtase-TldD/E_N"/>
</dbReference>
<accession>A0A9D9DX19</accession>
<dbReference type="InterPro" id="IPR051463">
    <property type="entry name" value="Peptidase_U62_metallo"/>
</dbReference>
<feature type="domain" description="Metalloprotease TldD/E central" evidence="7">
    <location>
        <begin position="113"/>
        <end position="220"/>
    </location>
</feature>
<dbReference type="InterPro" id="IPR045569">
    <property type="entry name" value="Metalloprtase-TldD/E_C"/>
</dbReference>
<proteinExistence type="inferred from homology"/>
<dbReference type="Pfam" id="PF19289">
    <property type="entry name" value="PmbA_TldD_3rd"/>
    <property type="match status" value="1"/>
</dbReference>
<name>A0A9D9DX19_9FIRM</name>
<comment type="caution">
    <text evidence="8">The sequence shown here is derived from an EMBL/GenBank/DDBJ whole genome shotgun (WGS) entry which is preliminary data.</text>
</comment>
<dbReference type="PIRSF" id="PIRSF004919">
    <property type="entry name" value="TldD"/>
    <property type="match status" value="1"/>
</dbReference>
<feature type="domain" description="Metalloprotease TldD/E N-terminal" evidence="5">
    <location>
        <begin position="22"/>
        <end position="82"/>
    </location>
</feature>
<dbReference type="InterPro" id="IPR036059">
    <property type="entry name" value="TldD/PmbA_sf"/>
</dbReference>
<dbReference type="InterPro" id="IPR025502">
    <property type="entry name" value="TldD"/>
</dbReference>
<gene>
    <name evidence="8" type="ORF">IAC55_06915</name>
</gene>
<dbReference type="Gene3D" id="3.30.2290.10">
    <property type="entry name" value="PmbA/TldD superfamily"/>
    <property type="match status" value="1"/>
</dbReference>
<evidence type="ECO:0000259" key="6">
    <source>
        <dbReference type="Pfam" id="PF19289"/>
    </source>
</evidence>
<dbReference type="PANTHER" id="PTHR30624:SF4">
    <property type="entry name" value="METALLOPROTEASE TLDD"/>
    <property type="match status" value="1"/>
</dbReference>
<dbReference type="SUPFAM" id="SSF111283">
    <property type="entry name" value="Putative modulator of DNA gyrase, PmbA/TldD"/>
    <property type="match status" value="1"/>
</dbReference>
<dbReference type="InterPro" id="IPR045570">
    <property type="entry name" value="Metalloprtase-TldD/E_cen_dom"/>
</dbReference>
<dbReference type="Pfam" id="PF19290">
    <property type="entry name" value="PmbA_TldD_2nd"/>
    <property type="match status" value="1"/>
</dbReference>
<dbReference type="PANTHER" id="PTHR30624">
    <property type="entry name" value="UNCHARACTERIZED PROTEIN TLDD AND PMBA"/>
    <property type="match status" value="1"/>
</dbReference>
<evidence type="ECO:0000256" key="1">
    <source>
        <dbReference type="ARBA" id="ARBA00005836"/>
    </source>
</evidence>
<dbReference type="InterPro" id="IPR035068">
    <property type="entry name" value="TldD/PmbA_N"/>
</dbReference>
<dbReference type="EMBL" id="JADIMX010000128">
    <property type="protein sequence ID" value="MBO8435033.1"/>
    <property type="molecule type" value="Genomic_DNA"/>
</dbReference>
<evidence type="ECO:0000256" key="3">
    <source>
        <dbReference type="ARBA" id="ARBA00022801"/>
    </source>
</evidence>
<comment type="similarity">
    <text evidence="1">Belongs to the peptidase U62 family.</text>
</comment>
<dbReference type="GO" id="GO:0005829">
    <property type="term" value="C:cytosol"/>
    <property type="evidence" value="ECO:0007669"/>
    <property type="project" value="TreeGrafter"/>
</dbReference>
<sequence>MLKKSVVENTLEMALSTGGTFAEIFMEDTKRSRISMVNGRVDKAFSGIDYGVGIRVFDGTNSIYAFTNDTSEKSLLETARNVSFAIKNGGGNGKVLDFTKVGYDNRNIIKIMPDTIHKKAKVDILRQASDTAFSYSDLISQTRSGYEDVCQDVFIANSEGLWVSDKRVRSRFTIESVASSSTEKQSGRFSPGGSLGFELFDTIDINELSREASRIAVTMLNAKNCPSGKMPVVIDNGFGGVIFHEACGHSLEATAVARNASVFCDRLGEQIASSLVTAVDDGTIPNGWGSSNVDDEGTPCQKNVLIENGILKSYLVDKLNGIKMGAKPTGSSRRESYRYAPTSRMTNTFIANGKSSPSEIISNTEYGLYAKQMGGGSVDPATGSFNFAVLEGYIIRNGKICEPVRGATLIGKGHEVLMKIDMVGNNLLRAQGMCGSISGSIPTDVGQPMIRVSEITVGGRGE</sequence>
<evidence type="ECO:0000313" key="8">
    <source>
        <dbReference type="EMBL" id="MBO8435033.1"/>
    </source>
</evidence>
<evidence type="ECO:0000256" key="4">
    <source>
        <dbReference type="ARBA" id="ARBA00023049"/>
    </source>
</evidence>